<reference evidence="2 3" key="1">
    <citation type="submission" date="2024-09" db="EMBL/GenBank/DDBJ databases">
        <title>Chromosome-scale assembly of Riccia fluitans.</title>
        <authorList>
            <person name="Paukszto L."/>
            <person name="Sawicki J."/>
            <person name="Karawczyk K."/>
            <person name="Piernik-Szablinska J."/>
            <person name="Szczecinska M."/>
            <person name="Mazdziarz M."/>
        </authorList>
    </citation>
    <scope>NUCLEOTIDE SEQUENCE [LARGE SCALE GENOMIC DNA]</scope>
    <source>
        <strain evidence="2">Rf_01</strain>
        <tissue evidence="2">Aerial parts of the thallus</tissue>
    </source>
</reference>
<name>A0ABD1YAD5_9MARC</name>
<proteinExistence type="predicted"/>
<keyword evidence="3" id="KW-1185">Reference proteome</keyword>
<evidence type="ECO:0000313" key="3">
    <source>
        <dbReference type="Proteomes" id="UP001605036"/>
    </source>
</evidence>
<dbReference type="Proteomes" id="UP001605036">
    <property type="component" value="Unassembled WGS sequence"/>
</dbReference>
<feature type="region of interest" description="Disordered" evidence="1">
    <location>
        <begin position="253"/>
        <end position="312"/>
    </location>
</feature>
<sequence length="312" mass="35373">MREATRVLSALYASENCTEESRRDITFVNSRLCNKLSDAQRLMLEELPSKKEIQDALFSFPMGKAPGIDGTNAESLQAVWDFTKPVYLKVLERFWSSGVLPHTWLEASLRELLKPLTFGGSVVVDFSLFADDMGVYLELDEHSFLVLRGLLVFFESAAGARLNLHKSSALIIGLHVDPPQWLRHLDCVIMEHKRVYRWPKSQKKWQHHQRWLSDSRTAPPKTPNAPWEVLHGQDLDLGLESYYKGPYVVSGEGPHPRSLNTMGPRLSHDANGQTNKSELESNHGRTQGQRNYDDAATQAGQRMITHLQQTSP</sequence>
<organism evidence="2 3">
    <name type="scientific">Riccia fluitans</name>
    <dbReference type="NCBI Taxonomy" id="41844"/>
    <lineage>
        <taxon>Eukaryota</taxon>
        <taxon>Viridiplantae</taxon>
        <taxon>Streptophyta</taxon>
        <taxon>Embryophyta</taxon>
        <taxon>Marchantiophyta</taxon>
        <taxon>Marchantiopsida</taxon>
        <taxon>Marchantiidae</taxon>
        <taxon>Marchantiales</taxon>
        <taxon>Ricciaceae</taxon>
        <taxon>Riccia</taxon>
    </lineage>
</organism>
<comment type="caution">
    <text evidence="2">The sequence shown here is derived from an EMBL/GenBank/DDBJ whole genome shotgun (WGS) entry which is preliminary data.</text>
</comment>
<accession>A0ABD1YAD5</accession>
<gene>
    <name evidence="2" type="ORF">R1flu_007974</name>
</gene>
<dbReference type="EMBL" id="JBHFFA010000005">
    <property type="protein sequence ID" value="KAL2623729.1"/>
    <property type="molecule type" value="Genomic_DNA"/>
</dbReference>
<evidence type="ECO:0000256" key="1">
    <source>
        <dbReference type="SAM" id="MobiDB-lite"/>
    </source>
</evidence>
<dbReference type="AlphaFoldDB" id="A0ABD1YAD5"/>
<evidence type="ECO:0008006" key="4">
    <source>
        <dbReference type="Google" id="ProtNLM"/>
    </source>
</evidence>
<evidence type="ECO:0000313" key="2">
    <source>
        <dbReference type="EMBL" id="KAL2623729.1"/>
    </source>
</evidence>
<protein>
    <recommendedName>
        <fullName evidence="4">Reverse transcriptase domain-containing protein</fullName>
    </recommendedName>
</protein>